<evidence type="ECO:0000256" key="1">
    <source>
        <dbReference type="SAM" id="SignalP"/>
    </source>
</evidence>
<keyword evidence="3" id="KW-1185">Reference proteome</keyword>
<dbReference type="RefSeq" id="WP_310272473.1">
    <property type="nucleotide sequence ID" value="NZ_JAVDXU010000005.1"/>
</dbReference>
<dbReference type="InterPro" id="IPR013424">
    <property type="entry name" value="Ice-binding_C"/>
</dbReference>
<reference evidence="2 3" key="1">
    <citation type="submission" date="2023-07" db="EMBL/GenBank/DDBJ databases">
        <title>Sorghum-associated microbial communities from plants grown in Nebraska, USA.</title>
        <authorList>
            <person name="Schachtman D."/>
        </authorList>
    </citation>
    <scope>NUCLEOTIDE SEQUENCE [LARGE SCALE GENOMIC DNA]</scope>
    <source>
        <strain evidence="2 3">BE314</strain>
    </source>
</reference>
<gene>
    <name evidence="2" type="ORF">J2X20_005458</name>
</gene>
<protein>
    <recommendedName>
        <fullName evidence="4">PEP-CTERM protein-sorting domain-containing protein</fullName>
    </recommendedName>
</protein>
<name>A0ABU1YV84_ROSSA</name>
<evidence type="ECO:0000313" key="3">
    <source>
        <dbReference type="Proteomes" id="UP001180453"/>
    </source>
</evidence>
<evidence type="ECO:0008006" key="4">
    <source>
        <dbReference type="Google" id="ProtNLM"/>
    </source>
</evidence>
<comment type="caution">
    <text evidence="2">The sequence shown here is derived from an EMBL/GenBank/DDBJ whole genome shotgun (WGS) entry which is preliminary data.</text>
</comment>
<evidence type="ECO:0000313" key="2">
    <source>
        <dbReference type="EMBL" id="MDR7272775.1"/>
    </source>
</evidence>
<accession>A0ABU1YV84</accession>
<dbReference type="EMBL" id="JAVDXU010000005">
    <property type="protein sequence ID" value="MDR7272775.1"/>
    <property type="molecule type" value="Genomic_DNA"/>
</dbReference>
<keyword evidence="1" id="KW-0732">Signal</keyword>
<dbReference type="NCBIfam" id="TIGR02595">
    <property type="entry name" value="PEP_CTERM"/>
    <property type="match status" value="1"/>
</dbReference>
<feature type="chain" id="PRO_5045135116" description="PEP-CTERM protein-sorting domain-containing protein" evidence="1">
    <location>
        <begin position="23"/>
        <end position="177"/>
    </location>
</feature>
<feature type="signal peptide" evidence="1">
    <location>
        <begin position="1"/>
        <end position="22"/>
    </location>
</feature>
<proteinExistence type="predicted"/>
<sequence length="177" mass="18158">MKTLSKALAALGLVAAATGANAAATPVSFSFSNSAIMSSGGAAAHFDDLFSFNLSRATLMSGGLLTFSGEELAGVDVTSAYLTRGPVTVALTQFGAGIDVDEDVFGTETWTLAPHWLPAGNWQLHVIGNGFSAKGLEGYTVTLDGRTNNANDLPEPTALALVAVALAGLSLSRRRAR</sequence>
<dbReference type="Proteomes" id="UP001180453">
    <property type="component" value="Unassembled WGS sequence"/>
</dbReference>
<organism evidence="2 3">
    <name type="scientific">Roseateles saccharophilus</name>
    <name type="common">Pseudomonas saccharophila</name>
    <dbReference type="NCBI Taxonomy" id="304"/>
    <lineage>
        <taxon>Bacteria</taxon>
        <taxon>Pseudomonadati</taxon>
        <taxon>Pseudomonadota</taxon>
        <taxon>Betaproteobacteria</taxon>
        <taxon>Burkholderiales</taxon>
        <taxon>Sphaerotilaceae</taxon>
        <taxon>Roseateles</taxon>
    </lineage>
</organism>